<feature type="domain" description="HTH gntR-type" evidence="8">
    <location>
        <begin position="1"/>
        <end position="69"/>
    </location>
</feature>
<keyword evidence="6" id="KW-0238">DNA-binding</keyword>
<proteinExistence type="inferred from homology"/>
<dbReference type="InterPro" id="IPR000524">
    <property type="entry name" value="Tscrpt_reg_HTH_GntR"/>
</dbReference>
<dbReference type="FunFam" id="3.40.640.10:FF:000114">
    <property type="entry name" value="Transcriptional regulator, GntR family"/>
    <property type="match status" value="1"/>
</dbReference>
<evidence type="ECO:0000256" key="3">
    <source>
        <dbReference type="ARBA" id="ARBA00022576"/>
    </source>
</evidence>
<keyword evidence="5" id="KW-0805">Transcription regulation</keyword>
<evidence type="ECO:0000259" key="8">
    <source>
        <dbReference type="PROSITE" id="PS50949"/>
    </source>
</evidence>
<name>A0A972GNV7_9BACL</name>
<evidence type="ECO:0000256" key="1">
    <source>
        <dbReference type="ARBA" id="ARBA00001933"/>
    </source>
</evidence>
<dbReference type="RefSeq" id="WP_171652646.1">
    <property type="nucleotide sequence ID" value="NZ_WHOD01000055.1"/>
</dbReference>
<comment type="cofactor">
    <cofactor evidence="1">
        <name>pyridoxal 5'-phosphate</name>
        <dbReference type="ChEBI" id="CHEBI:597326"/>
    </cofactor>
</comment>
<dbReference type="PANTHER" id="PTHR46577:SF1">
    <property type="entry name" value="HTH-TYPE TRANSCRIPTIONAL REGULATORY PROTEIN GABR"/>
    <property type="match status" value="1"/>
</dbReference>
<dbReference type="SMART" id="SM00345">
    <property type="entry name" value="HTH_GNTR"/>
    <property type="match status" value="1"/>
</dbReference>
<dbReference type="GO" id="GO:0003700">
    <property type="term" value="F:DNA-binding transcription factor activity"/>
    <property type="evidence" value="ECO:0007669"/>
    <property type="project" value="InterPro"/>
</dbReference>
<dbReference type="GO" id="GO:0008483">
    <property type="term" value="F:transaminase activity"/>
    <property type="evidence" value="ECO:0007669"/>
    <property type="project" value="UniProtKB-KW"/>
</dbReference>
<evidence type="ECO:0000256" key="4">
    <source>
        <dbReference type="ARBA" id="ARBA00022898"/>
    </source>
</evidence>
<dbReference type="CDD" id="cd07377">
    <property type="entry name" value="WHTH_GntR"/>
    <property type="match status" value="1"/>
</dbReference>
<reference evidence="9" key="1">
    <citation type="submission" date="2019-10" db="EMBL/GenBank/DDBJ databases">
        <title>Description of Paenibacillus glebae sp. nov.</title>
        <authorList>
            <person name="Carlier A."/>
            <person name="Qi S."/>
        </authorList>
    </citation>
    <scope>NUCLEOTIDE SEQUENCE</scope>
    <source>
        <strain evidence="9">LMG 31456</strain>
    </source>
</reference>
<dbReference type="Proteomes" id="UP000641588">
    <property type="component" value="Unassembled WGS sequence"/>
</dbReference>
<dbReference type="Pfam" id="PF00392">
    <property type="entry name" value="GntR"/>
    <property type="match status" value="1"/>
</dbReference>
<dbReference type="SUPFAM" id="SSF46785">
    <property type="entry name" value="Winged helix' DNA-binding domain"/>
    <property type="match status" value="1"/>
</dbReference>
<dbReference type="PROSITE" id="PS50949">
    <property type="entry name" value="HTH_GNTR"/>
    <property type="match status" value="1"/>
</dbReference>
<keyword evidence="3 9" id="KW-0808">Transferase</keyword>
<dbReference type="SUPFAM" id="SSF53383">
    <property type="entry name" value="PLP-dependent transferases"/>
    <property type="match status" value="1"/>
</dbReference>
<keyword evidence="4" id="KW-0663">Pyridoxal phosphate</keyword>
<evidence type="ECO:0000256" key="7">
    <source>
        <dbReference type="ARBA" id="ARBA00023163"/>
    </source>
</evidence>
<evidence type="ECO:0000313" key="9">
    <source>
        <dbReference type="EMBL" id="NOU94196.1"/>
    </source>
</evidence>
<keyword evidence="3 9" id="KW-0032">Aminotransferase</keyword>
<comment type="caution">
    <text evidence="9">The sequence shown here is derived from an EMBL/GenBank/DDBJ whole genome shotgun (WGS) entry which is preliminary data.</text>
</comment>
<accession>A0A972GNV7</accession>
<gene>
    <name evidence="9" type="ORF">GC093_13355</name>
</gene>
<dbReference type="GO" id="GO:0030170">
    <property type="term" value="F:pyridoxal phosphate binding"/>
    <property type="evidence" value="ECO:0007669"/>
    <property type="project" value="InterPro"/>
</dbReference>
<keyword evidence="10" id="KW-1185">Reference proteome</keyword>
<evidence type="ECO:0000256" key="6">
    <source>
        <dbReference type="ARBA" id="ARBA00023125"/>
    </source>
</evidence>
<dbReference type="InterPro" id="IPR036390">
    <property type="entry name" value="WH_DNA-bd_sf"/>
</dbReference>
<dbReference type="InterPro" id="IPR015421">
    <property type="entry name" value="PyrdxlP-dep_Trfase_major"/>
</dbReference>
<dbReference type="InterPro" id="IPR051446">
    <property type="entry name" value="HTH_trans_reg/aminotransferase"/>
</dbReference>
<dbReference type="Gene3D" id="1.10.10.10">
    <property type="entry name" value="Winged helix-like DNA-binding domain superfamily/Winged helix DNA-binding domain"/>
    <property type="match status" value="1"/>
</dbReference>
<dbReference type="EMBL" id="WHOD01000055">
    <property type="protein sequence ID" value="NOU94196.1"/>
    <property type="molecule type" value="Genomic_DNA"/>
</dbReference>
<evidence type="ECO:0000256" key="2">
    <source>
        <dbReference type="ARBA" id="ARBA00005384"/>
    </source>
</evidence>
<evidence type="ECO:0000313" key="10">
    <source>
        <dbReference type="Proteomes" id="UP000641588"/>
    </source>
</evidence>
<comment type="similarity">
    <text evidence="2">In the C-terminal section; belongs to the class-I pyridoxal-phosphate-dependent aminotransferase family.</text>
</comment>
<dbReference type="InterPro" id="IPR036388">
    <property type="entry name" value="WH-like_DNA-bd_sf"/>
</dbReference>
<sequence length="454" mass="51865">MHKYLQILNGLESLIHSRPYKEGEKLPSIRALSDQYSCSKSTIIRALNELEKQHLIYSVPKSGYYVVKRTNLLEENDSSIIDFATYAPDPDVFPYLDFQHCINKAIDTYKNELFVYGTPKGLPSLIQTVKGQLANHQIFADQRNIIVTSGIQQALSLLTAIPFPNGKSKILIEQPGYHLFIEHLETRQIPVLGIQRTAAGIDLDELEHLFRTESIKFFYTMPRFHNPLGSSFTQQEKKKIVELAKAYDVYIVEDDYLADFEQDSKADPLYAYDDSSHVIYLKSYSKIIFPGLRIGIAVIPDALMELFNRYKRLLDIDSSMLSQAALDIYLKSGMFERHKQKIRSSYSRRSQLLNDALQQHSALNGELFAYPSPKQPCIHAHIVLDSRVSIPQLINNLHRKSILLESVHKNYLSSFPKLPILKVTASNAKDKDIKPGILQLVDEMKKVYLTKTSL</sequence>
<dbReference type="AlphaFoldDB" id="A0A972GNV7"/>
<organism evidence="9 10">
    <name type="scientific">Paenibacillus foliorum</name>
    <dbReference type="NCBI Taxonomy" id="2654974"/>
    <lineage>
        <taxon>Bacteria</taxon>
        <taxon>Bacillati</taxon>
        <taxon>Bacillota</taxon>
        <taxon>Bacilli</taxon>
        <taxon>Bacillales</taxon>
        <taxon>Paenibacillaceae</taxon>
        <taxon>Paenibacillus</taxon>
    </lineage>
</organism>
<dbReference type="GO" id="GO:0003677">
    <property type="term" value="F:DNA binding"/>
    <property type="evidence" value="ECO:0007669"/>
    <property type="project" value="UniProtKB-KW"/>
</dbReference>
<dbReference type="PANTHER" id="PTHR46577">
    <property type="entry name" value="HTH-TYPE TRANSCRIPTIONAL REGULATORY PROTEIN GABR"/>
    <property type="match status" value="1"/>
</dbReference>
<protein>
    <submittedName>
        <fullName evidence="9">Aminotransferase class I/II-fold pyridoxal phosphate-dependent enzyme</fullName>
    </submittedName>
</protein>
<dbReference type="Pfam" id="PF00155">
    <property type="entry name" value="Aminotran_1_2"/>
    <property type="match status" value="1"/>
</dbReference>
<keyword evidence="7" id="KW-0804">Transcription</keyword>
<dbReference type="InterPro" id="IPR015424">
    <property type="entry name" value="PyrdxlP-dep_Trfase"/>
</dbReference>
<dbReference type="Gene3D" id="3.40.640.10">
    <property type="entry name" value="Type I PLP-dependent aspartate aminotransferase-like (Major domain)"/>
    <property type="match status" value="1"/>
</dbReference>
<dbReference type="InterPro" id="IPR004839">
    <property type="entry name" value="Aminotransferase_I/II_large"/>
</dbReference>
<evidence type="ECO:0000256" key="5">
    <source>
        <dbReference type="ARBA" id="ARBA00023015"/>
    </source>
</evidence>
<dbReference type="CDD" id="cd00609">
    <property type="entry name" value="AAT_like"/>
    <property type="match status" value="1"/>
</dbReference>